<dbReference type="Proteomes" id="UP000044602">
    <property type="component" value="Unassembled WGS sequence"/>
</dbReference>
<dbReference type="AlphaFoldDB" id="A0A0G4MB49"/>
<feature type="non-terminal residue" evidence="2">
    <location>
        <position position="1"/>
    </location>
</feature>
<sequence length="84" mass="9494">HDDKEGQSTAQSRKVATTRLRDGEPSPGIRRDGLPRHDGPHRLRAQARGRLPEDTPRAVDAAPARTLPHRARQPRRHHDPLRPL</sequence>
<gene>
    <name evidence="2" type="ORF">BN1708_018739</name>
</gene>
<proteinExistence type="predicted"/>
<feature type="region of interest" description="Disordered" evidence="1">
    <location>
        <begin position="1"/>
        <end position="84"/>
    </location>
</feature>
<name>A0A0G4MB49_VERLO</name>
<evidence type="ECO:0000313" key="2">
    <source>
        <dbReference type="EMBL" id="CRK31503.1"/>
    </source>
</evidence>
<feature type="compositionally biased region" description="Basic and acidic residues" evidence="1">
    <location>
        <begin position="19"/>
        <end position="41"/>
    </location>
</feature>
<dbReference type="EMBL" id="CVQH01021754">
    <property type="protein sequence ID" value="CRK31503.1"/>
    <property type="molecule type" value="Genomic_DNA"/>
</dbReference>
<keyword evidence="3" id="KW-1185">Reference proteome</keyword>
<accession>A0A0G4MB49</accession>
<evidence type="ECO:0000256" key="1">
    <source>
        <dbReference type="SAM" id="MobiDB-lite"/>
    </source>
</evidence>
<evidence type="ECO:0000313" key="3">
    <source>
        <dbReference type="Proteomes" id="UP000044602"/>
    </source>
</evidence>
<reference evidence="3" key="1">
    <citation type="submission" date="2015-05" db="EMBL/GenBank/DDBJ databases">
        <authorList>
            <person name="Fogelqvist Johan"/>
        </authorList>
    </citation>
    <scope>NUCLEOTIDE SEQUENCE [LARGE SCALE GENOMIC DNA]</scope>
</reference>
<organism evidence="2 3">
    <name type="scientific">Verticillium longisporum</name>
    <name type="common">Verticillium dahliae var. longisporum</name>
    <dbReference type="NCBI Taxonomy" id="100787"/>
    <lineage>
        <taxon>Eukaryota</taxon>
        <taxon>Fungi</taxon>
        <taxon>Dikarya</taxon>
        <taxon>Ascomycota</taxon>
        <taxon>Pezizomycotina</taxon>
        <taxon>Sordariomycetes</taxon>
        <taxon>Hypocreomycetidae</taxon>
        <taxon>Glomerellales</taxon>
        <taxon>Plectosphaerellaceae</taxon>
        <taxon>Verticillium</taxon>
    </lineage>
</organism>
<feature type="compositionally biased region" description="Basic residues" evidence="1">
    <location>
        <begin position="67"/>
        <end position="84"/>
    </location>
</feature>
<protein>
    <submittedName>
        <fullName evidence="2">Uncharacterized protein</fullName>
    </submittedName>
</protein>